<feature type="transmembrane region" description="Helical" evidence="1">
    <location>
        <begin position="271"/>
        <end position="294"/>
    </location>
</feature>
<feature type="transmembrane region" description="Helical" evidence="1">
    <location>
        <begin position="168"/>
        <end position="196"/>
    </location>
</feature>
<evidence type="ECO:0000313" key="2">
    <source>
        <dbReference type="EMBL" id="SDG12135.1"/>
    </source>
</evidence>
<dbReference type="Proteomes" id="UP000199076">
    <property type="component" value="Unassembled WGS sequence"/>
</dbReference>
<feature type="transmembrane region" description="Helical" evidence="1">
    <location>
        <begin position="244"/>
        <end position="264"/>
    </location>
</feature>
<evidence type="ECO:0000313" key="3">
    <source>
        <dbReference type="Proteomes" id="UP000199076"/>
    </source>
</evidence>
<feature type="transmembrane region" description="Helical" evidence="1">
    <location>
        <begin position="28"/>
        <end position="46"/>
    </location>
</feature>
<dbReference type="OrthoDB" id="137652at2157"/>
<keyword evidence="1" id="KW-1133">Transmembrane helix</keyword>
<accession>A0A1G7RN51</accession>
<gene>
    <name evidence="2" type="ORF">SAMN05216218_115105</name>
</gene>
<dbReference type="AlphaFoldDB" id="A0A1G7RN51"/>
<proteinExistence type="predicted"/>
<feature type="transmembrane region" description="Helical" evidence="1">
    <location>
        <begin position="72"/>
        <end position="101"/>
    </location>
</feature>
<evidence type="ECO:0008006" key="4">
    <source>
        <dbReference type="Google" id="ProtNLM"/>
    </source>
</evidence>
<evidence type="ECO:0000256" key="1">
    <source>
        <dbReference type="SAM" id="Phobius"/>
    </source>
</evidence>
<feature type="transmembrane region" description="Helical" evidence="1">
    <location>
        <begin position="122"/>
        <end position="148"/>
    </location>
</feature>
<keyword evidence="1" id="KW-0812">Transmembrane</keyword>
<reference evidence="3" key="1">
    <citation type="submission" date="2016-10" db="EMBL/GenBank/DDBJ databases">
        <authorList>
            <person name="Varghese N."/>
            <person name="Submissions S."/>
        </authorList>
    </citation>
    <scope>NUCLEOTIDE SEQUENCE [LARGE SCALE GENOMIC DNA]</scope>
    <source>
        <strain evidence="3">IBRC-M 10760</strain>
    </source>
</reference>
<dbReference type="STRING" id="660518.SAMN05216218_115105"/>
<keyword evidence="3" id="KW-1185">Reference proteome</keyword>
<name>A0A1G7RN51_9EURY</name>
<dbReference type="EMBL" id="FNBK01000015">
    <property type="protein sequence ID" value="SDG12135.1"/>
    <property type="molecule type" value="Genomic_DNA"/>
</dbReference>
<keyword evidence="1" id="KW-0472">Membrane</keyword>
<organism evidence="2 3">
    <name type="scientific">Halorientalis regularis</name>
    <dbReference type="NCBI Taxonomy" id="660518"/>
    <lineage>
        <taxon>Archaea</taxon>
        <taxon>Methanobacteriati</taxon>
        <taxon>Methanobacteriota</taxon>
        <taxon>Stenosarchaea group</taxon>
        <taxon>Halobacteria</taxon>
        <taxon>Halobacteriales</taxon>
        <taxon>Haloarculaceae</taxon>
        <taxon>Halorientalis</taxon>
    </lineage>
</organism>
<dbReference type="Pfam" id="PF24400">
    <property type="entry name" value="DUF7544"/>
    <property type="match status" value="1"/>
</dbReference>
<protein>
    <recommendedName>
        <fullName evidence="4">Membrane domain of glycerophosphoryl diester phosphodiesterase</fullName>
    </recommendedName>
</protein>
<feature type="transmembrane region" description="Helical" evidence="1">
    <location>
        <begin position="217"/>
        <end position="238"/>
    </location>
</feature>
<dbReference type="InterPro" id="IPR055966">
    <property type="entry name" value="DUF7544"/>
</dbReference>
<sequence length="329" mass="34778">MSLHAVDDVGDAIDVTRAFLFPVDRSRWLRLAVVAFFVAGGFGLNGPTNVGSSVSSSGSGVSELPETIPGDVLAILALVAAVVVAVLVVLGVIGSIMEFVFVESLRSEAVHVRRYGRRYLGAGLRLFAFRLGVFLLAAGLVAAVVYVAGPTGPVLTWTDAQILSAVLLVLPLIVLLFPLVALINGFTVDFVVPVVVLQDRSILGGWRRFWPTLRSDLWQYAAYVLVAFLLNIVVGLAAATVIGIAAVALAIPFLLVGLAAFFVGGGTLTTVVIAVLVVLGLVYVALVLAAVGLVQVPLQTFLRYYTLLVLGDTDDDLDLIPDQRTAVRK</sequence>
<dbReference type="RefSeq" id="WP_092694576.1">
    <property type="nucleotide sequence ID" value="NZ_FNBK01000015.1"/>
</dbReference>